<protein>
    <recommendedName>
        <fullName evidence="14">Chitin-binding type-1 domain-containing protein</fullName>
    </recommendedName>
</protein>
<evidence type="ECO:0000313" key="12">
    <source>
        <dbReference type="EMBL" id="RHZ82798.1"/>
    </source>
</evidence>
<dbReference type="GO" id="GO:0008061">
    <property type="term" value="F:chitin binding"/>
    <property type="evidence" value="ECO:0007669"/>
    <property type="project" value="UniProtKB-UniRule"/>
</dbReference>
<keyword evidence="5" id="KW-0378">Hydrolase</keyword>
<dbReference type="PROSITE" id="PS50941">
    <property type="entry name" value="CHIT_BIND_I_2"/>
    <property type="match status" value="1"/>
</dbReference>
<dbReference type="PROSITE" id="PS51677">
    <property type="entry name" value="NODB"/>
    <property type="match status" value="1"/>
</dbReference>
<name>A0A397J7S6_9GLOM</name>
<comment type="caution">
    <text evidence="7">Lacks conserved residue(s) required for the propagation of feature annotation.</text>
</comment>
<keyword evidence="3" id="KW-0479">Metal-binding</keyword>
<feature type="chain" id="PRO_5017307267" description="Chitin-binding type-1 domain-containing protein" evidence="9">
    <location>
        <begin position="23"/>
        <end position="333"/>
    </location>
</feature>
<comment type="cofactor">
    <cofactor evidence="1">
        <name>Co(2+)</name>
        <dbReference type="ChEBI" id="CHEBI:48828"/>
    </cofactor>
</comment>
<evidence type="ECO:0000259" key="10">
    <source>
        <dbReference type="PROSITE" id="PS50941"/>
    </source>
</evidence>
<organism evidence="12 13">
    <name type="scientific">Diversispora epigaea</name>
    <dbReference type="NCBI Taxonomy" id="1348612"/>
    <lineage>
        <taxon>Eukaryota</taxon>
        <taxon>Fungi</taxon>
        <taxon>Fungi incertae sedis</taxon>
        <taxon>Mucoromycota</taxon>
        <taxon>Glomeromycotina</taxon>
        <taxon>Glomeromycetes</taxon>
        <taxon>Diversisporales</taxon>
        <taxon>Diversisporaceae</taxon>
        <taxon>Diversispora</taxon>
    </lineage>
</organism>
<feature type="domain" description="Chitin-binding type-1" evidence="10">
    <location>
        <begin position="26"/>
        <end position="68"/>
    </location>
</feature>
<dbReference type="PANTHER" id="PTHR46471:SF2">
    <property type="entry name" value="CHITIN DEACETYLASE-RELATED"/>
    <property type="match status" value="1"/>
</dbReference>
<dbReference type="PROSITE" id="PS00026">
    <property type="entry name" value="CHIT_BIND_I_1"/>
    <property type="match status" value="1"/>
</dbReference>
<dbReference type="InterPro" id="IPR001002">
    <property type="entry name" value="Chitin-bd_1"/>
</dbReference>
<evidence type="ECO:0000256" key="6">
    <source>
        <dbReference type="ARBA" id="ARBA00023277"/>
    </source>
</evidence>
<dbReference type="GO" id="GO:0016810">
    <property type="term" value="F:hydrolase activity, acting on carbon-nitrogen (but not peptide) bonds"/>
    <property type="evidence" value="ECO:0007669"/>
    <property type="project" value="InterPro"/>
</dbReference>
<dbReference type="STRING" id="1348612.A0A397J7S6"/>
<feature type="disulfide bond" evidence="7">
    <location>
        <begin position="36"/>
        <end position="48"/>
    </location>
</feature>
<dbReference type="CDD" id="cd00035">
    <property type="entry name" value="ChtBD1"/>
    <property type="match status" value="1"/>
</dbReference>
<evidence type="ECO:0000256" key="2">
    <source>
        <dbReference type="ARBA" id="ARBA00022669"/>
    </source>
</evidence>
<keyword evidence="13" id="KW-1185">Reference proteome</keyword>
<evidence type="ECO:0000259" key="11">
    <source>
        <dbReference type="PROSITE" id="PS51677"/>
    </source>
</evidence>
<keyword evidence="7" id="KW-1015">Disulfide bond</keyword>
<feature type="domain" description="NodB homology" evidence="11">
    <location>
        <begin position="119"/>
        <end position="303"/>
    </location>
</feature>
<feature type="signal peptide" evidence="9">
    <location>
        <begin position="1"/>
        <end position="22"/>
    </location>
</feature>
<reference evidence="12 13" key="1">
    <citation type="submission" date="2018-08" db="EMBL/GenBank/DDBJ databases">
        <title>Genome and evolution of the arbuscular mycorrhizal fungus Diversispora epigaea (formerly Glomus versiforme) and its bacterial endosymbionts.</title>
        <authorList>
            <person name="Sun X."/>
            <person name="Fei Z."/>
            <person name="Harrison M."/>
        </authorList>
    </citation>
    <scope>NUCLEOTIDE SEQUENCE [LARGE SCALE GENOMIC DNA]</scope>
    <source>
        <strain evidence="12 13">IT104</strain>
    </source>
</reference>
<feature type="region of interest" description="Disordered" evidence="8">
    <location>
        <begin position="77"/>
        <end position="109"/>
    </location>
</feature>
<dbReference type="InterPro" id="IPR036861">
    <property type="entry name" value="Endochitinase-like_sf"/>
</dbReference>
<evidence type="ECO:0000256" key="4">
    <source>
        <dbReference type="ARBA" id="ARBA00022729"/>
    </source>
</evidence>
<keyword evidence="2 7" id="KW-0147">Chitin-binding</keyword>
<dbReference type="CDD" id="cd10951">
    <property type="entry name" value="CE4_ClCDA_like"/>
    <property type="match status" value="1"/>
</dbReference>
<keyword evidence="4 9" id="KW-0732">Signal</keyword>
<dbReference type="Proteomes" id="UP000266861">
    <property type="component" value="Unassembled WGS sequence"/>
</dbReference>
<dbReference type="InterPro" id="IPR011330">
    <property type="entry name" value="Glyco_hydro/deAcase_b/a-brl"/>
</dbReference>
<feature type="disulfide bond" evidence="7">
    <location>
        <begin position="41"/>
        <end position="55"/>
    </location>
</feature>
<dbReference type="PANTHER" id="PTHR46471">
    <property type="entry name" value="CHITIN DEACETYLASE"/>
    <property type="match status" value="1"/>
</dbReference>
<dbReference type="GO" id="GO:0046872">
    <property type="term" value="F:metal ion binding"/>
    <property type="evidence" value="ECO:0007669"/>
    <property type="project" value="UniProtKB-KW"/>
</dbReference>
<dbReference type="InterPro" id="IPR018371">
    <property type="entry name" value="Chitin-binding_1_CS"/>
</dbReference>
<evidence type="ECO:0000256" key="5">
    <source>
        <dbReference type="ARBA" id="ARBA00022801"/>
    </source>
</evidence>
<evidence type="ECO:0000256" key="7">
    <source>
        <dbReference type="PROSITE-ProRule" id="PRU00261"/>
    </source>
</evidence>
<gene>
    <name evidence="12" type="ORF">Glove_103g226</name>
</gene>
<evidence type="ECO:0000256" key="8">
    <source>
        <dbReference type="SAM" id="MobiDB-lite"/>
    </source>
</evidence>
<dbReference type="SUPFAM" id="SSF88713">
    <property type="entry name" value="Glycoside hydrolase/deacetylase"/>
    <property type="match status" value="1"/>
</dbReference>
<feature type="compositionally biased region" description="Low complexity" evidence="8">
    <location>
        <begin position="77"/>
        <end position="107"/>
    </location>
</feature>
<evidence type="ECO:0008006" key="14">
    <source>
        <dbReference type="Google" id="ProtNLM"/>
    </source>
</evidence>
<dbReference type="PRINTS" id="PR00451">
    <property type="entry name" value="CHITINBINDNG"/>
</dbReference>
<sequence length="333" mass="36345">MRQQTSLTIFTILFLIVISILGENVEAQCGNGLPKCPNNLCCSQWGWCGSTSAYCGTGCQPLYGRCTGITTTTLKTTTTTPKSTTTTPKTTTTTSKTTTTNSATPKPSGRPIYSCSVPGTMAITFDDGPYLWTNDLLNNLKALNAKATFFINGNNWDCVYNYASVLKRIVAEGHQLAHHTWGHLDLATLSRDQIVFQMTNLENALLKIVGVAPRYMRLPYGSGVNNPLVMDTLTSLGYNVILWDIDTDDWRGLSTQESLNKYRAASKPPGAHIALQHDRIENTARSLGPEAVKLARSLGFKVTTVGECLGENSSSLWYKKIVTPSAPDGTWKC</sequence>
<dbReference type="Gene3D" id="3.30.60.10">
    <property type="entry name" value="Endochitinase-like"/>
    <property type="match status" value="1"/>
</dbReference>
<evidence type="ECO:0000256" key="9">
    <source>
        <dbReference type="SAM" id="SignalP"/>
    </source>
</evidence>
<dbReference type="AlphaFoldDB" id="A0A397J7S6"/>
<dbReference type="InterPro" id="IPR002509">
    <property type="entry name" value="NODB_dom"/>
</dbReference>
<dbReference type="Pfam" id="PF01522">
    <property type="entry name" value="Polysacc_deac_1"/>
    <property type="match status" value="1"/>
</dbReference>
<keyword evidence="6" id="KW-0119">Carbohydrate metabolism</keyword>
<dbReference type="SMART" id="SM00270">
    <property type="entry name" value="ChtBD1"/>
    <property type="match status" value="1"/>
</dbReference>
<dbReference type="GO" id="GO:0005975">
    <property type="term" value="P:carbohydrate metabolic process"/>
    <property type="evidence" value="ECO:0007669"/>
    <property type="project" value="InterPro"/>
</dbReference>
<dbReference type="EMBL" id="PQFF01000096">
    <property type="protein sequence ID" value="RHZ82798.1"/>
    <property type="molecule type" value="Genomic_DNA"/>
</dbReference>
<dbReference type="SUPFAM" id="SSF57016">
    <property type="entry name" value="Plant lectins/antimicrobial peptides"/>
    <property type="match status" value="1"/>
</dbReference>
<evidence type="ECO:0000256" key="1">
    <source>
        <dbReference type="ARBA" id="ARBA00001941"/>
    </source>
</evidence>
<evidence type="ECO:0000313" key="13">
    <source>
        <dbReference type="Proteomes" id="UP000266861"/>
    </source>
</evidence>
<dbReference type="Gene3D" id="3.20.20.370">
    <property type="entry name" value="Glycoside hydrolase/deacetylase"/>
    <property type="match status" value="1"/>
</dbReference>
<comment type="caution">
    <text evidence="12">The sequence shown here is derived from an EMBL/GenBank/DDBJ whole genome shotgun (WGS) entry which is preliminary data.</text>
</comment>
<dbReference type="Pfam" id="PF00187">
    <property type="entry name" value="Chitin_bind_1"/>
    <property type="match status" value="1"/>
</dbReference>
<evidence type="ECO:0000256" key="3">
    <source>
        <dbReference type="ARBA" id="ARBA00022723"/>
    </source>
</evidence>
<dbReference type="OrthoDB" id="407355at2759"/>
<accession>A0A397J7S6</accession>
<proteinExistence type="predicted"/>